<dbReference type="InterPro" id="IPR014586">
    <property type="entry name" value="UCP033909"/>
</dbReference>
<accession>A0ABV9KDJ8</accession>
<evidence type="ECO:0000313" key="1">
    <source>
        <dbReference type="EMBL" id="MFC4667696.1"/>
    </source>
</evidence>
<dbReference type="InterPro" id="IPR010297">
    <property type="entry name" value="DUF900_hydrolase"/>
</dbReference>
<dbReference type="RefSeq" id="WP_380715930.1">
    <property type="nucleotide sequence ID" value="NZ_JBHSGI010000002.1"/>
</dbReference>
<keyword evidence="1" id="KW-0378">Hydrolase</keyword>
<proteinExistence type="predicted"/>
<reference evidence="2" key="1">
    <citation type="journal article" date="2019" name="Int. J. Syst. Evol. Microbiol.">
        <title>The Global Catalogue of Microorganisms (GCM) 10K type strain sequencing project: providing services to taxonomists for standard genome sequencing and annotation.</title>
        <authorList>
            <consortium name="The Broad Institute Genomics Platform"/>
            <consortium name="The Broad Institute Genome Sequencing Center for Infectious Disease"/>
            <person name="Wu L."/>
            <person name="Ma J."/>
        </authorList>
    </citation>
    <scope>NUCLEOTIDE SEQUENCE [LARGE SCALE GENOMIC DNA]</scope>
    <source>
        <strain evidence="2">CGMCC 4.7283</strain>
    </source>
</reference>
<sequence length="369" mass="39672">MTIRSGASLRLVLAILLLVAACSRPPDLIGIDNPQFPALKAEGVSQNTIFIATTRASSELAGTFFSDRRHAGLNLASVTVTVPPGHVPGQIERAKRLPPDPGRDFTVVGPEVYDRDSEFVTAIDAALAQRPPQDRNILVFIHGYNNTLSDSVLRIAQFVNDTGFKGVPVLFSWASAGKVTHYVYDLNSALVARPALEQTSALLIRTKASGFDVFAHSMGSFVTMETLLRASIRGELAGNNRLRNVMLAAPDIDMDLFRSQLAQMKGKLGNVFVFVSRGDRALGFSRRISGGVVRVGAADAAELEGLGVTVIDLSLISSDTTHDKFANSPAVVQLIGQSLNKDNFEDKPGTPTLVEVVRGIPILRELVVD</sequence>
<dbReference type="PANTHER" id="PTHR36513:SF1">
    <property type="entry name" value="TRANSMEMBRANE PROTEIN"/>
    <property type="match status" value="1"/>
</dbReference>
<evidence type="ECO:0000313" key="2">
    <source>
        <dbReference type="Proteomes" id="UP001595973"/>
    </source>
</evidence>
<dbReference type="GO" id="GO:0016787">
    <property type="term" value="F:hydrolase activity"/>
    <property type="evidence" value="ECO:0007669"/>
    <property type="project" value="UniProtKB-KW"/>
</dbReference>
<comment type="caution">
    <text evidence="1">The sequence shown here is derived from an EMBL/GenBank/DDBJ whole genome shotgun (WGS) entry which is preliminary data.</text>
</comment>
<dbReference type="EMBL" id="JBHSGI010000002">
    <property type="protein sequence ID" value="MFC4667696.1"/>
    <property type="molecule type" value="Genomic_DNA"/>
</dbReference>
<keyword evidence="2" id="KW-1185">Reference proteome</keyword>
<organism evidence="1 2">
    <name type="scientific">Seohaeicola nanhaiensis</name>
    <dbReference type="NCBI Taxonomy" id="1387282"/>
    <lineage>
        <taxon>Bacteria</taxon>
        <taxon>Pseudomonadati</taxon>
        <taxon>Pseudomonadota</taxon>
        <taxon>Alphaproteobacteria</taxon>
        <taxon>Rhodobacterales</taxon>
        <taxon>Roseobacteraceae</taxon>
        <taxon>Seohaeicola</taxon>
    </lineage>
</organism>
<dbReference type="Pfam" id="PF05990">
    <property type="entry name" value="DUF900"/>
    <property type="match status" value="1"/>
</dbReference>
<protein>
    <submittedName>
        <fullName evidence="1">Alpha/beta hydrolase</fullName>
    </submittedName>
</protein>
<dbReference type="InterPro" id="IPR029058">
    <property type="entry name" value="AB_hydrolase_fold"/>
</dbReference>
<dbReference type="PANTHER" id="PTHR36513">
    <property type="entry name" value="ABC TRANSMEMBRANE TYPE-1 DOMAIN-CONTAINING PROTEIN"/>
    <property type="match status" value="1"/>
</dbReference>
<dbReference type="Gene3D" id="3.40.50.1820">
    <property type="entry name" value="alpha/beta hydrolase"/>
    <property type="match status" value="1"/>
</dbReference>
<gene>
    <name evidence="1" type="ORF">ACFO5X_03955</name>
</gene>
<dbReference type="PROSITE" id="PS51257">
    <property type="entry name" value="PROKAR_LIPOPROTEIN"/>
    <property type="match status" value="1"/>
</dbReference>
<dbReference type="PIRSF" id="PIRSF033909">
    <property type="entry name" value="UCP033909"/>
    <property type="match status" value="1"/>
</dbReference>
<name>A0ABV9KDJ8_9RHOB</name>
<dbReference type="SUPFAM" id="SSF53474">
    <property type="entry name" value="alpha/beta-Hydrolases"/>
    <property type="match status" value="1"/>
</dbReference>
<dbReference type="Proteomes" id="UP001595973">
    <property type="component" value="Unassembled WGS sequence"/>
</dbReference>